<keyword evidence="2" id="KW-1185">Reference proteome</keyword>
<organism evidence="1 2">
    <name type="scientific">Crossiella equi</name>
    <dbReference type="NCBI Taxonomy" id="130796"/>
    <lineage>
        <taxon>Bacteria</taxon>
        <taxon>Bacillati</taxon>
        <taxon>Actinomycetota</taxon>
        <taxon>Actinomycetes</taxon>
        <taxon>Pseudonocardiales</taxon>
        <taxon>Pseudonocardiaceae</taxon>
        <taxon>Crossiella</taxon>
    </lineage>
</organism>
<evidence type="ECO:0000313" key="1">
    <source>
        <dbReference type="EMBL" id="MBP2477984.1"/>
    </source>
</evidence>
<dbReference type="SUPFAM" id="SSF88659">
    <property type="entry name" value="Sigma3 and sigma4 domains of RNA polymerase sigma factors"/>
    <property type="match status" value="1"/>
</dbReference>
<comment type="caution">
    <text evidence="1">The sequence shown here is derived from an EMBL/GenBank/DDBJ whole genome shotgun (WGS) entry which is preliminary data.</text>
</comment>
<evidence type="ECO:0000313" key="2">
    <source>
        <dbReference type="Proteomes" id="UP001519363"/>
    </source>
</evidence>
<reference evidence="1 2" key="1">
    <citation type="submission" date="2021-03" db="EMBL/GenBank/DDBJ databases">
        <title>Sequencing the genomes of 1000 actinobacteria strains.</title>
        <authorList>
            <person name="Klenk H.-P."/>
        </authorList>
    </citation>
    <scope>NUCLEOTIDE SEQUENCE [LARGE SCALE GENOMIC DNA]</scope>
    <source>
        <strain evidence="1 2">DSM 44580</strain>
    </source>
</reference>
<dbReference type="InterPro" id="IPR013324">
    <property type="entry name" value="RNA_pol_sigma_r3/r4-like"/>
</dbReference>
<evidence type="ECO:0008006" key="3">
    <source>
        <dbReference type="Google" id="ProtNLM"/>
    </source>
</evidence>
<name>A0ABS5AP55_9PSEU</name>
<dbReference type="EMBL" id="JAGIOO010000001">
    <property type="protein sequence ID" value="MBP2477984.1"/>
    <property type="molecule type" value="Genomic_DNA"/>
</dbReference>
<dbReference type="Proteomes" id="UP001519363">
    <property type="component" value="Unassembled WGS sequence"/>
</dbReference>
<protein>
    <recommendedName>
        <fullName evidence="3">RNA polymerase subunit sigma-70</fullName>
    </recommendedName>
</protein>
<accession>A0ABS5AP55</accession>
<proteinExistence type="predicted"/>
<sequence>MEMDRIVTLTQALEGDDPIEGLAATAELRRELERQEAVLVRRARVRGRTWTDIAAVLGVSKQAVHKKHGRGSLFGKRD</sequence>
<gene>
    <name evidence="1" type="ORF">JOF53_006856</name>
</gene>